<evidence type="ECO:0000259" key="11">
    <source>
        <dbReference type="PROSITE" id="PS52012"/>
    </source>
</evidence>
<keyword evidence="5" id="KW-0325">Glycoprotein</keyword>
<evidence type="ECO:0000256" key="2">
    <source>
        <dbReference type="ARBA" id="ARBA00004613"/>
    </source>
</evidence>
<dbReference type="Proteomes" id="UP000285084">
    <property type="component" value="Unassembled WGS sequence"/>
</dbReference>
<comment type="similarity">
    <text evidence="3">Belongs to the RBT5 family.</text>
</comment>
<evidence type="ECO:0000256" key="7">
    <source>
        <dbReference type="ARBA" id="ARBA00023157"/>
    </source>
</evidence>
<accession>A0A420NGL1</accession>
<dbReference type="GO" id="GO:0005576">
    <property type="term" value="C:extracellular region"/>
    <property type="evidence" value="ECO:0007669"/>
    <property type="project" value="UniProtKB-SubCell"/>
</dbReference>
<evidence type="ECO:0000256" key="8">
    <source>
        <dbReference type="ARBA" id="ARBA00023288"/>
    </source>
</evidence>
<organism evidence="12 13">
    <name type="scientific">Fusarium oxysporum</name>
    <name type="common">Fusarium vascular wilt</name>
    <dbReference type="NCBI Taxonomy" id="5507"/>
    <lineage>
        <taxon>Eukaryota</taxon>
        <taxon>Fungi</taxon>
        <taxon>Dikarya</taxon>
        <taxon>Ascomycota</taxon>
        <taxon>Pezizomycotina</taxon>
        <taxon>Sordariomycetes</taxon>
        <taxon>Hypocreomycetidae</taxon>
        <taxon>Hypocreales</taxon>
        <taxon>Nectriaceae</taxon>
        <taxon>Fusarium</taxon>
        <taxon>Fusarium oxysporum species complex</taxon>
    </lineage>
</organism>
<dbReference type="AlphaFoldDB" id="A0A420NGL1"/>
<keyword evidence="5" id="KW-0472">Membrane</keyword>
<evidence type="ECO:0000256" key="9">
    <source>
        <dbReference type="PROSITE-ProRule" id="PRU01356"/>
    </source>
</evidence>
<comment type="caution">
    <text evidence="9">Lacks conserved residue(s) required for the propagation of feature annotation.</text>
</comment>
<reference evidence="12 13" key="1">
    <citation type="journal article" date="2018" name="Sci. Rep.">
        <title>Characterisation of pathogen-specific regions and novel effector candidates in Fusarium oxysporum f. sp. cepae.</title>
        <authorList>
            <person name="Armitage A.D."/>
            <person name="Taylor A."/>
            <person name="Sobczyk M.K."/>
            <person name="Baxter L."/>
            <person name="Greenfield B.P."/>
            <person name="Bates H.J."/>
            <person name="Wilson F."/>
            <person name="Jackson A.C."/>
            <person name="Ott S."/>
            <person name="Harrison R.J."/>
            <person name="Clarkson J.P."/>
        </authorList>
    </citation>
    <scope>NUCLEOTIDE SEQUENCE [LARGE SCALE GENOMIC DNA]</scope>
    <source>
        <strain evidence="12 13">Fo_A13</strain>
    </source>
</reference>
<feature type="disulfide bond" evidence="9">
    <location>
        <begin position="31"/>
        <end position="62"/>
    </location>
</feature>
<keyword evidence="6 10" id="KW-0732">Signal</keyword>
<comment type="subcellular location">
    <subcellularLocation>
        <location evidence="1">Membrane</location>
        <topology evidence="1">Lipid-anchor</topology>
        <topology evidence="1">GPI-anchor</topology>
    </subcellularLocation>
    <subcellularLocation>
        <location evidence="2">Secreted</location>
    </subcellularLocation>
</comment>
<evidence type="ECO:0000256" key="3">
    <source>
        <dbReference type="ARBA" id="ARBA00010031"/>
    </source>
</evidence>
<dbReference type="PROSITE" id="PS52012">
    <property type="entry name" value="CFEM"/>
    <property type="match status" value="1"/>
</dbReference>
<evidence type="ECO:0000256" key="10">
    <source>
        <dbReference type="SAM" id="SignalP"/>
    </source>
</evidence>
<evidence type="ECO:0000256" key="4">
    <source>
        <dbReference type="ARBA" id="ARBA00022525"/>
    </source>
</evidence>
<keyword evidence="7 9" id="KW-1015">Disulfide bond</keyword>
<comment type="caution">
    <text evidence="12">The sequence shown here is derived from an EMBL/GenBank/DDBJ whole genome shotgun (WGS) entry which is preliminary data.</text>
</comment>
<feature type="domain" description="CFEM" evidence="11">
    <location>
        <begin position="1"/>
        <end position="78"/>
    </location>
</feature>
<keyword evidence="4" id="KW-0964">Secreted</keyword>
<keyword evidence="8" id="KW-0449">Lipoprotein</keyword>
<dbReference type="EMBL" id="MRCX01000032">
    <property type="protein sequence ID" value="RKK79415.1"/>
    <property type="molecule type" value="Genomic_DNA"/>
</dbReference>
<evidence type="ECO:0000313" key="13">
    <source>
        <dbReference type="Proteomes" id="UP000285084"/>
    </source>
</evidence>
<evidence type="ECO:0000313" key="12">
    <source>
        <dbReference type="EMBL" id="RKK79415.1"/>
    </source>
</evidence>
<evidence type="ECO:0000256" key="1">
    <source>
        <dbReference type="ARBA" id="ARBA00004589"/>
    </source>
</evidence>
<keyword evidence="5" id="KW-0336">GPI-anchor</keyword>
<dbReference type="InterPro" id="IPR008427">
    <property type="entry name" value="Extracellular_membr_CFEM_dom"/>
</dbReference>
<dbReference type="VEuPathDB" id="FungiDB:FOZG_16611"/>
<sequence length="78" mass="8397">MIVSRVLFFLCLAVLAAAFSLSDVPSCAIPCIFETMDSSGETKANIRSMCDNPAFQTDVLNCVTGVCTAQEIQGIFNR</sequence>
<feature type="signal peptide" evidence="10">
    <location>
        <begin position="1"/>
        <end position="18"/>
    </location>
</feature>
<dbReference type="VEuPathDB" id="FungiDB:FOMG_13404"/>
<proteinExistence type="inferred from homology"/>
<gene>
    <name evidence="12" type="ORF">BFJ69_g4843</name>
</gene>
<dbReference type="VEuPathDB" id="FungiDB:FOXG_16533"/>
<dbReference type="VEuPathDB" id="FungiDB:FOIG_14810"/>
<feature type="disulfide bond" evidence="9">
    <location>
        <begin position="27"/>
        <end position="67"/>
    </location>
</feature>
<feature type="chain" id="PRO_5019183693" description="CFEM domain-containing protein" evidence="10">
    <location>
        <begin position="19"/>
        <end position="78"/>
    </location>
</feature>
<protein>
    <recommendedName>
        <fullName evidence="11">CFEM domain-containing protein</fullName>
    </recommendedName>
</protein>
<dbReference type="GO" id="GO:0098552">
    <property type="term" value="C:side of membrane"/>
    <property type="evidence" value="ECO:0007669"/>
    <property type="project" value="UniProtKB-KW"/>
</dbReference>
<name>A0A420NGL1_FUSOX</name>
<dbReference type="Pfam" id="PF05730">
    <property type="entry name" value="CFEM"/>
    <property type="match status" value="1"/>
</dbReference>
<evidence type="ECO:0000256" key="5">
    <source>
        <dbReference type="ARBA" id="ARBA00022622"/>
    </source>
</evidence>
<evidence type="ECO:0000256" key="6">
    <source>
        <dbReference type="ARBA" id="ARBA00022729"/>
    </source>
</evidence>